<dbReference type="Pfam" id="PF07732">
    <property type="entry name" value="Cu-oxidase_3"/>
    <property type="match status" value="1"/>
</dbReference>
<comment type="subunit">
    <text evidence="2">Monomer.</text>
</comment>
<evidence type="ECO:0000256" key="8">
    <source>
        <dbReference type="ARBA" id="ARBA00043090"/>
    </source>
</evidence>
<organism evidence="14 15">
    <name type="scientific">Brevibacterium yomogidense</name>
    <dbReference type="NCBI Taxonomy" id="946573"/>
    <lineage>
        <taxon>Bacteria</taxon>
        <taxon>Bacillati</taxon>
        <taxon>Actinomycetota</taxon>
        <taxon>Actinomycetes</taxon>
        <taxon>Micrococcales</taxon>
        <taxon>Brevibacteriaceae</taxon>
        <taxon>Brevibacterium</taxon>
    </lineage>
</organism>
<evidence type="ECO:0000256" key="1">
    <source>
        <dbReference type="ARBA" id="ARBA00010609"/>
    </source>
</evidence>
<proteinExistence type="inferred from homology"/>
<dbReference type="InterPro" id="IPR008972">
    <property type="entry name" value="Cupredoxin"/>
</dbReference>
<dbReference type="CDD" id="cd13890">
    <property type="entry name" value="CuRO_3_CueO_FtsP"/>
    <property type="match status" value="1"/>
</dbReference>
<keyword evidence="4" id="KW-0560">Oxidoreductase</keyword>
<dbReference type="InterPro" id="IPR002355">
    <property type="entry name" value="Cu_oxidase_Cu_BS"/>
</dbReference>
<evidence type="ECO:0000259" key="11">
    <source>
        <dbReference type="Pfam" id="PF00394"/>
    </source>
</evidence>
<feature type="domain" description="Plastocyanin-like" evidence="13">
    <location>
        <begin position="83"/>
        <end position="195"/>
    </location>
</feature>
<protein>
    <recommendedName>
        <fullName evidence="6">Multicopper oxidase CueO</fullName>
        <ecNumber evidence="5">1.16.3.4</ecNumber>
    </recommendedName>
    <alternativeName>
        <fullName evidence="7">Copper efflux oxidase</fullName>
    </alternativeName>
    <alternativeName>
        <fullName evidence="8">Cuprous oxidase</fullName>
    </alternativeName>
</protein>
<accession>A0A1X6X9T0</accession>
<dbReference type="PANTHER" id="PTHR48267:SF1">
    <property type="entry name" value="BILIRUBIN OXIDASE"/>
    <property type="match status" value="1"/>
</dbReference>
<evidence type="ECO:0000256" key="5">
    <source>
        <dbReference type="ARBA" id="ARBA00038978"/>
    </source>
</evidence>
<name>A0A1X6X9T0_9MICO</name>
<dbReference type="InterPro" id="IPR045087">
    <property type="entry name" value="Cu-oxidase_fam"/>
</dbReference>
<feature type="domain" description="Plastocyanin-like" evidence="11">
    <location>
        <begin position="267"/>
        <end position="339"/>
    </location>
</feature>
<dbReference type="RefSeq" id="WP_179207074.1">
    <property type="nucleotide sequence ID" value="NZ_FWFF01000006.1"/>
</dbReference>
<evidence type="ECO:0000313" key="14">
    <source>
        <dbReference type="EMBL" id="SLM95863.1"/>
    </source>
</evidence>
<feature type="domain" description="Plastocyanin-like" evidence="12">
    <location>
        <begin position="406"/>
        <end position="539"/>
    </location>
</feature>
<evidence type="ECO:0000259" key="12">
    <source>
        <dbReference type="Pfam" id="PF07731"/>
    </source>
</evidence>
<dbReference type="AlphaFoldDB" id="A0A1X6X9T0"/>
<evidence type="ECO:0000256" key="7">
    <source>
        <dbReference type="ARBA" id="ARBA00042896"/>
    </source>
</evidence>
<dbReference type="Proteomes" id="UP000196581">
    <property type="component" value="Unassembled WGS sequence"/>
</dbReference>
<keyword evidence="3" id="KW-0479">Metal-binding</keyword>
<dbReference type="PANTHER" id="PTHR48267">
    <property type="entry name" value="CUPREDOXIN SUPERFAMILY PROTEIN"/>
    <property type="match status" value="1"/>
</dbReference>
<comment type="similarity">
    <text evidence="1">Belongs to the multicopper oxidase family.</text>
</comment>
<dbReference type="GO" id="GO:0005507">
    <property type="term" value="F:copper ion binding"/>
    <property type="evidence" value="ECO:0007669"/>
    <property type="project" value="InterPro"/>
</dbReference>
<reference evidence="15" key="1">
    <citation type="submission" date="2017-02" db="EMBL/GenBank/DDBJ databases">
        <authorList>
            <person name="Dridi B."/>
        </authorList>
    </citation>
    <scope>NUCLEOTIDE SEQUENCE [LARGE SCALE GENOMIC DNA]</scope>
    <source>
        <strain evidence="15">B Co 03.10</strain>
    </source>
</reference>
<evidence type="ECO:0000256" key="9">
    <source>
        <dbReference type="ARBA" id="ARBA00048092"/>
    </source>
</evidence>
<dbReference type="InterPro" id="IPR001117">
    <property type="entry name" value="Cu-oxidase_2nd"/>
</dbReference>
<evidence type="ECO:0000256" key="3">
    <source>
        <dbReference type="ARBA" id="ARBA00022723"/>
    </source>
</evidence>
<gene>
    <name evidence="14" type="ORF">FM105_05125</name>
</gene>
<evidence type="ECO:0000256" key="10">
    <source>
        <dbReference type="SAM" id="MobiDB-lite"/>
    </source>
</evidence>
<evidence type="ECO:0000256" key="4">
    <source>
        <dbReference type="ARBA" id="ARBA00023002"/>
    </source>
</evidence>
<dbReference type="Gene3D" id="2.60.40.420">
    <property type="entry name" value="Cupredoxins - blue copper proteins"/>
    <property type="match status" value="3"/>
</dbReference>
<dbReference type="InterPro" id="IPR006311">
    <property type="entry name" value="TAT_signal"/>
</dbReference>
<dbReference type="InterPro" id="IPR011707">
    <property type="entry name" value="Cu-oxidase-like_N"/>
</dbReference>
<evidence type="ECO:0000259" key="13">
    <source>
        <dbReference type="Pfam" id="PF07732"/>
    </source>
</evidence>
<evidence type="ECO:0000256" key="2">
    <source>
        <dbReference type="ARBA" id="ARBA00011245"/>
    </source>
</evidence>
<dbReference type="Pfam" id="PF00394">
    <property type="entry name" value="Cu-oxidase"/>
    <property type="match status" value="1"/>
</dbReference>
<keyword evidence="15" id="KW-1185">Reference proteome</keyword>
<dbReference type="EMBL" id="FWFF01000006">
    <property type="protein sequence ID" value="SLM95863.1"/>
    <property type="molecule type" value="Genomic_DNA"/>
</dbReference>
<dbReference type="GO" id="GO:0016491">
    <property type="term" value="F:oxidoreductase activity"/>
    <property type="evidence" value="ECO:0007669"/>
    <property type="project" value="UniProtKB-KW"/>
</dbReference>
<dbReference type="PROSITE" id="PS00080">
    <property type="entry name" value="MULTICOPPER_OXIDASE2"/>
    <property type="match status" value="1"/>
</dbReference>
<dbReference type="InterPro" id="IPR011706">
    <property type="entry name" value="Cu-oxidase_C"/>
</dbReference>
<evidence type="ECO:0000256" key="6">
    <source>
        <dbReference type="ARBA" id="ARBA00041027"/>
    </source>
</evidence>
<dbReference type="PROSITE" id="PS51318">
    <property type="entry name" value="TAT"/>
    <property type="match status" value="1"/>
</dbReference>
<evidence type="ECO:0000313" key="15">
    <source>
        <dbReference type="Proteomes" id="UP000196581"/>
    </source>
</evidence>
<dbReference type="Pfam" id="PF07731">
    <property type="entry name" value="Cu-oxidase_2"/>
    <property type="match status" value="1"/>
</dbReference>
<comment type="catalytic activity">
    <reaction evidence="9">
        <text>4 Cu(+) + O2 + 4 H(+) = 4 Cu(2+) + 2 H2O</text>
        <dbReference type="Rhea" id="RHEA:30083"/>
        <dbReference type="ChEBI" id="CHEBI:15377"/>
        <dbReference type="ChEBI" id="CHEBI:15378"/>
        <dbReference type="ChEBI" id="CHEBI:15379"/>
        <dbReference type="ChEBI" id="CHEBI:29036"/>
        <dbReference type="ChEBI" id="CHEBI:49552"/>
        <dbReference type="EC" id="1.16.3.4"/>
    </reaction>
    <physiologicalReaction direction="left-to-right" evidence="9">
        <dbReference type="Rhea" id="RHEA:30084"/>
    </physiologicalReaction>
</comment>
<dbReference type="SUPFAM" id="SSF49503">
    <property type="entry name" value="Cupredoxins"/>
    <property type="match status" value="3"/>
</dbReference>
<feature type="region of interest" description="Disordered" evidence="10">
    <location>
        <begin position="379"/>
        <end position="399"/>
    </location>
</feature>
<dbReference type="CDD" id="cd04232">
    <property type="entry name" value="CuRO_1_CueO_FtsP"/>
    <property type="match status" value="1"/>
</dbReference>
<sequence>MPPVPPVPRLLGRSVDRQGRPLDRRALLRAGGALLSVAALAPVLASCSREAEVPVTDAGSPLPIPPLLEPDADGRFALTAGRGTTEFLPDVATDTWGYNGQTYLGPTIRMQRGRPIEAVITNDTDEETTVHWHGMLVPAHADGGPHDPIQPGETRTVAFTPDQPAATLWYHPHPHEATAQQVRRGLAGMLILDDADGHTPGTVSGDSVPSAAEAPSPSAEVLAALPHGYGVDDLPVVIQDMRITEDGELLGHNFNSEVGLLGRTVVTNGVVGAVHTTDRRVLRLRLLNGSQARSYGLRLDSGAPLTVIGSDGGLLPEPVEVESISLSPAERAEVLVEVPDEGVTLMSSEPDLGNVADYEAVGGEDEFTILRLEHAGGGGADGSGGSVSADDSTGPASIADLGLPAQLAALPAPTDGGQERQMTLRGRQINGRSMDMGRIDLVSSSHQPEVWQVSNLDSSPHNFHIHNVQFRILDISGDPPPPEMAGWKDTIYTPPQRDVRIAVAFPAHEDDHSQLPYMYHCHLMLHEDDGMMGHFTVDVTEQEALDALQGTGHEH</sequence>
<dbReference type="EC" id="1.16.3.4" evidence="5"/>